<dbReference type="EMBL" id="JANUGV010000002">
    <property type="protein sequence ID" value="MCS0608892.1"/>
    <property type="molecule type" value="Genomic_DNA"/>
</dbReference>
<evidence type="ECO:0000256" key="1">
    <source>
        <dbReference type="SAM" id="SignalP"/>
    </source>
</evidence>
<name>A0ABT2BK56_9BURK</name>
<evidence type="ECO:0000313" key="2">
    <source>
        <dbReference type="EMBL" id="MCS0608892.1"/>
    </source>
</evidence>
<feature type="signal peptide" evidence="1">
    <location>
        <begin position="1"/>
        <end position="23"/>
    </location>
</feature>
<proteinExistence type="predicted"/>
<dbReference type="RefSeq" id="WP_258856551.1">
    <property type="nucleotide sequence ID" value="NZ_JANUGV010000002.1"/>
</dbReference>
<protein>
    <submittedName>
        <fullName evidence="2">DUF3617 domain-containing protein</fullName>
    </submittedName>
</protein>
<reference evidence="2 3" key="1">
    <citation type="submission" date="2022-08" db="EMBL/GenBank/DDBJ databases">
        <title>Reclassification of Massilia species as members of the genera Telluria, Duganella, Pseudoduganella, Mokoshia gen. nov. and Zemynaea gen. nov. using orthogonal and non-orthogonal genome-based approaches.</title>
        <authorList>
            <person name="Bowman J.P."/>
        </authorList>
    </citation>
    <scope>NUCLEOTIDE SEQUENCE [LARGE SCALE GENOMIC DNA]</scope>
    <source>
        <strain evidence="2 3">JCM 31607</strain>
    </source>
</reference>
<dbReference type="Pfam" id="PF12276">
    <property type="entry name" value="DUF3617"/>
    <property type="match status" value="1"/>
</dbReference>
<organism evidence="2 3">
    <name type="scientific">Massilia solisilvae</name>
    <dbReference type="NCBI Taxonomy" id="1811225"/>
    <lineage>
        <taxon>Bacteria</taxon>
        <taxon>Pseudomonadati</taxon>
        <taxon>Pseudomonadota</taxon>
        <taxon>Betaproteobacteria</taxon>
        <taxon>Burkholderiales</taxon>
        <taxon>Oxalobacteraceae</taxon>
        <taxon>Telluria group</taxon>
        <taxon>Massilia</taxon>
    </lineage>
</organism>
<feature type="chain" id="PRO_5046781321" evidence="1">
    <location>
        <begin position="24"/>
        <end position="181"/>
    </location>
</feature>
<evidence type="ECO:0000313" key="3">
    <source>
        <dbReference type="Proteomes" id="UP001205861"/>
    </source>
</evidence>
<dbReference type="Proteomes" id="UP001205861">
    <property type="component" value="Unassembled WGS sequence"/>
</dbReference>
<comment type="caution">
    <text evidence="2">The sequence shown here is derived from an EMBL/GenBank/DDBJ whole genome shotgun (WGS) entry which is preliminary data.</text>
</comment>
<gene>
    <name evidence="2" type="ORF">NX773_12025</name>
</gene>
<sequence>MKSHRCALAALVIGAAAALPASAQSIKPGLWEMTSNMGGQAGNAMAELQKQMADMDPQERKTMQQMMARQGVQMSAGAGGGMVTKMCISPEMAKRGDGLMQQKGDCSYKNTPMGAGKFKYTFSCANPKTTGEGEVSFTGDTAYKAKMKVVSGRETMTMDASGKWLGADCGAIKPLAVSRAK</sequence>
<keyword evidence="1" id="KW-0732">Signal</keyword>
<keyword evidence="3" id="KW-1185">Reference proteome</keyword>
<accession>A0ABT2BK56</accession>
<dbReference type="InterPro" id="IPR022061">
    <property type="entry name" value="DUF3617"/>
</dbReference>